<dbReference type="OrthoDB" id="670335at2"/>
<keyword evidence="1" id="KW-0812">Transmembrane</keyword>
<dbReference type="AlphaFoldDB" id="A0A512BEG7"/>
<reference evidence="2 3" key="1">
    <citation type="submission" date="2019-07" db="EMBL/GenBank/DDBJ databases">
        <title>Whole genome shotgun sequence of Segetibacter aerophilus NBRC 106135.</title>
        <authorList>
            <person name="Hosoyama A."/>
            <person name="Uohara A."/>
            <person name="Ohji S."/>
            <person name="Ichikawa N."/>
        </authorList>
    </citation>
    <scope>NUCLEOTIDE SEQUENCE [LARGE SCALE GENOMIC DNA]</scope>
    <source>
        <strain evidence="2 3">NBRC 106135</strain>
    </source>
</reference>
<proteinExistence type="predicted"/>
<feature type="transmembrane region" description="Helical" evidence="1">
    <location>
        <begin position="35"/>
        <end position="55"/>
    </location>
</feature>
<organism evidence="2 3">
    <name type="scientific">Segetibacter aerophilus</name>
    <dbReference type="NCBI Taxonomy" id="670293"/>
    <lineage>
        <taxon>Bacteria</taxon>
        <taxon>Pseudomonadati</taxon>
        <taxon>Bacteroidota</taxon>
        <taxon>Chitinophagia</taxon>
        <taxon>Chitinophagales</taxon>
        <taxon>Chitinophagaceae</taxon>
        <taxon>Segetibacter</taxon>
    </lineage>
</organism>
<sequence length="210" mass="23984">MHDNEKELSQEESLMIIQQMINTAKHEQKDDGKGWIAWGWMLFAASILTVINLRYKWFDIFFFWNMFGAVTLIVMVVELVKVFLMKRTTRVKTYTKTLFEKLNAGFFICIMFNIFAINLGVGPAKGFALLIGLYGFWILIYGTALDFKPSVIASFITWAFGFIALFQTKFEVVMLLHAGAVLVGYIIPGHIANREFKKLTGRKLNQSAGV</sequence>
<keyword evidence="1" id="KW-1133">Transmembrane helix</keyword>
<dbReference type="Proteomes" id="UP000321513">
    <property type="component" value="Unassembled WGS sequence"/>
</dbReference>
<keyword evidence="3" id="KW-1185">Reference proteome</keyword>
<evidence type="ECO:0000256" key="1">
    <source>
        <dbReference type="SAM" id="Phobius"/>
    </source>
</evidence>
<name>A0A512BEG7_9BACT</name>
<comment type="caution">
    <text evidence="2">The sequence shown here is derived from an EMBL/GenBank/DDBJ whole genome shotgun (WGS) entry which is preliminary data.</text>
</comment>
<evidence type="ECO:0000313" key="2">
    <source>
        <dbReference type="EMBL" id="GEO10366.1"/>
    </source>
</evidence>
<keyword evidence="1" id="KW-0472">Membrane</keyword>
<dbReference type="EMBL" id="BJYT01000010">
    <property type="protein sequence ID" value="GEO10366.1"/>
    <property type="molecule type" value="Genomic_DNA"/>
</dbReference>
<feature type="transmembrane region" description="Helical" evidence="1">
    <location>
        <begin position="151"/>
        <end position="168"/>
    </location>
</feature>
<protein>
    <submittedName>
        <fullName evidence="2">Uncharacterized protein</fullName>
    </submittedName>
</protein>
<dbReference type="RefSeq" id="WP_147204480.1">
    <property type="nucleotide sequence ID" value="NZ_BJYT01000010.1"/>
</dbReference>
<evidence type="ECO:0000313" key="3">
    <source>
        <dbReference type="Proteomes" id="UP000321513"/>
    </source>
</evidence>
<accession>A0A512BEG7</accession>
<feature type="transmembrane region" description="Helical" evidence="1">
    <location>
        <begin position="61"/>
        <end position="84"/>
    </location>
</feature>
<feature type="transmembrane region" description="Helical" evidence="1">
    <location>
        <begin position="127"/>
        <end position="144"/>
    </location>
</feature>
<feature type="transmembrane region" description="Helical" evidence="1">
    <location>
        <begin position="174"/>
        <end position="193"/>
    </location>
</feature>
<feature type="transmembrane region" description="Helical" evidence="1">
    <location>
        <begin position="104"/>
        <end position="121"/>
    </location>
</feature>
<gene>
    <name evidence="2" type="ORF">SAE01_28620</name>
</gene>